<dbReference type="PANTHER" id="PTHR15245:SF20">
    <property type="entry name" value="SYMPLEKIN"/>
    <property type="match status" value="1"/>
</dbReference>
<evidence type="ECO:0000313" key="7">
    <source>
        <dbReference type="Proteomes" id="UP000769528"/>
    </source>
</evidence>
<feature type="compositionally biased region" description="Low complexity" evidence="4">
    <location>
        <begin position="169"/>
        <end position="181"/>
    </location>
</feature>
<proteinExistence type="predicted"/>
<accession>A0A9P8PGZ4</accession>
<dbReference type="InterPro" id="IPR021850">
    <property type="entry name" value="Symplekin/Pta1"/>
</dbReference>
<feature type="compositionally biased region" description="Acidic residues" evidence="4">
    <location>
        <begin position="444"/>
        <end position="457"/>
    </location>
</feature>
<evidence type="ECO:0000256" key="1">
    <source>
        <dbReference type="ARBA" id="ARBA00004123"/>
    </source>
</evidence>
<feature type="domain" description="Symplekin/Pta1 N-terminal" evidence="5">
    <location>
        <begin position="86"/>
        <end position="340"/>
    </location>
</feature>
<evidence type="ECO:0000256" key="2">
    <source>
        <dbReference type="ARBA" id="ARBA00022664"/>
    </source>
</evidence>
<dbReference type="OrthoDB" id="331600at2759"/>
<dbReference type="GO" id="GO:0006397">
    <property type="term" value="P:mRNA processing"/>
    <property type="evidence" value="ECO:0007669"/>
    <property type="project" value="UniProtKB-KW"/>
</dbReference>
<dbReference type="InterPro" id="IPR032460">
    <property type="entry name" value="Symplekin/Pta1_N"/>
</dbReference>
<gene>
    <name evidence="6" type="ORF">WICMUC_004544</name>
</gene>
<dbReference type="Proteomes" id="UP000769528">
    <property type="component" value="Unassembled WGS sequence"/>
</dbReference>
<comment type="subcellular location">
    <subcellularLocation>
        <location evidence="1">Nucleus</location>
    </subcellularLocation>
</comment>
<evidence type="ECO:0000256" key="4">
    <source>
        <dbReference type="SAM" id="MobiDB-lite"/>
    </source>
</evidence>
<reference evidence="6" key="2">
    <citation type="submission" date="2021-01" db="EMBL/GenBank/DDBJ databases">
        <authorList>
            <person name="Schikora-Tamarit M.A."/>
        </authorList>
    </citation>
    <scope>NUCLEOTIDE SEQUENCE</scope>
    <source>
        <strain evidence="6">CBS6341</strain>
    </source>
</reference>
<feature type="region of interest" description="Disordered" evidence="4">
    <location>
        <begin position="169"/>
        <end position="194"/>
    </location>
</feature>
<evidence type="ECO:0000256" key="3">
    <source>
        <dbReference type="ARBA" id="ARBA00023242"/>
    </source>
</evidence>
<comment type="caution">
    <text evidence="6">The sequence shown here is derived from an EMBL/GenBank/DDBJ whole genome shotgun (WGS) entry which is preliminary data.</text>
</comment>
<dbReference type="Gene3D" id="1.25.10.10">
    <property type="entry name" value="Leucine-rich Repeat Variant"/>
    <property type="match status" value="1"/>
</dbReference>
<sequence length="726" mass="82928">MSAEETIAILTQTKSVIFDNPQTFPEIIKVVSNIAESSGFLQVQQWCSQFFNEVFSPENQKIPFYTKQEAANSIIRALINLSKVHDVTVYRNVVLTLTHIYDMLFDLVAKTSNGVLWQQLSDIKNFILSNWNTSYPLKEQDKDSDKFRSIGSKIATAKFISKVIIVQSSPQQTPPSSQQQQHLDPRRRAQQQLQQQKSNTNEICIANLQDNHSVLNKINLEAEGQGLLDLLLNFFQDEEFLVSQVFIAVLNVLVYIIQRRRHVSQKVYQVISEFDYASKYQGPNDSITTYKLHKRFIARATKNALNLCIKSSLITSSNPLNAKFAKMVSNIDAKMAEHKKKGILNIEEKPNKKIDPNNPFPNNSTVIDDNELKSLYQLIANSNDLTNLDASQIPQQTLSNIAIATLVNLDTPKLISALSIVSQRYTDLTNKTNAGIDPGTEEVKNEEEEQLKDDEDNNIMLKQENNEDLETQPGFLLPQPSKFSNDDKKKHLSFIITNFFQLSKLSETDETINSFASNKEALDNSIKISKVAINDWKKNSWLVLLTRLATRGLLNSPTKEETDELSNNEFFSDLIRDAIFNYSLENIHERIDIIIEWLNEEWYSEFTKNSNDNDNDEHVETPIYFKWTEKVLDSLIPFLEANDRKIFIRLLSDLPVLNENLVSKIKSLCTDPQRTTLGLQSLQFLIIYRPPVKSACVNLLKDLNDNYEDLKEKVGPLLVKYGSETA</sequence>
<evidence type="ECO:0000313" key="6">
    <source>
        <dbReference type="EMBL" id="KAH3671786.1"/>
    </source>
</evidence>
<dbReference type="InterPro" id="IPR011989">
    <property type="entry name" value="ARM-like"/>
</dbReference>
<keyword evidence="7" id="KW-1185">Reference proteome</keyword>
<dbReference type="AlphaFoldDB" id="A0A9P8PGZ4"/>
<feature type="region of interest" description="Disordered" evidence="4">
    <location>
        <begin position="431"/>
        <end position="458"/>
    </location>
</feature>
<dbReference type="PANTHER" id="PTHR15245">
    <property type="entry name" value="SYMPLEKIN-RELATED"/>
    <property type="match status" value="1"/>
</dbReference>
<reference evidence="6" key="1">
    <citation type="journal article" date="2021" name="Open Biol.">
        <title>Shared evolutionary footprints suggest mitochondrial oxidative damage underlies multiple complex I losses in fungi.</title>
        <authorList>
            <person name="Schikora-Tamarit M.A."/>
            <person name="Marcet-Houben M."/>
            <person name="Nosek J."/>
            <person name="Gabaldon T."/>
        </authorList>
    </citation>
    <scope>NUCLEOTIDE SEQUENCE</scope>
    <source>
        <strain evidence="6">CBS6341</strain>
    </source>
</reference>
<dbReference type="EMBL" id="JAEUBF010001266">
    <property type="protein sequence ID" value="KAH3671786.1"/>
    <property type="molecule type" value="Genomic_DNA"/>
</dbReference>
<dbReference type="Pfam" id="PF11935">
    <property type="entry name" value="SYMPK_PTA1_N"/>
    <property type="match status" value="1"/>
</dbReference>
<protein>
    <recommendedName>
        <fullName evidence="5">Symplekin/Pta1 N-terminal domain-containing protein</fullName>
    </recommendedName>
</protein>
<keyword evidence="3" id="KW-0539">Nucleus</keyword>
<dbReference type="GO" id="GO:0005847">
    <property type="term" value="C:mRNA cleavage and polyadenylation specificity factor complex"/>
    <property type="evidence" value="ECO:0007669"/>
    <property type="project" value="TreeGrafter"/>
</dbReference>
<keyword evidence="2" id="KW-0507">mRNA processing</keyword>
<organism evidence="6 7">
    <name type="scientific">Wickerhamomyces mucosus</name>
    <dbReference type="NCBI Taxonomy" id="1378264"/>
    <lineage>
        <taxon>Eukaryota</taxon>
        <taxon>Fungi</taxon>
        <taxon>Dikarya</taxon>
        <taxon>Ascomycota</taxon>
        <taxon>Saccharomycotina</taxon>
        <taxon>Saccharomycetes</taxon>
        <taxon>Phaffomycetales</taxon>
        <taxon>Wickerhamomycetaceae</taxon>
        <taxon>Wickerhamomyces</taxon>
    </lineage>
</organism>
<evidence type="ECO:0000259" key="5">
    <source>
        <dbReference type="Pfam" id="PF11935"/>
    </source>
</evidence>
<name>A0A9P8PGZ4_9ASCO</name>